<name>A0A4Z2GNJ8_9TELE</name>
<comment type="caution">
    <text evidence="2">The sequence shown here is derived from an EMBL/GenBank/DDBJ whole genome shotgun (WGS) entry which is preliminary data.</text>
</comment>
<evidence type="ECO:0000313" key="2">
    <source>
        <dbReference type="EMBL" id="TNN54790.1"/>
    </source>
</evidence>
<feature type="region of interest" description="Disordered" evidence="1">
    <location>
        <begin position="18"/>
        <end position="62"/>
    </location>
</feature>
<evidence type="ECO:0000313" key="3">
    <source>
        <dbReference type="Proteomes" id="UP000314294"/>
    </source>
</evidence>
<organism evidence="2 3">
    <name type="scientific">Liparis tanakae</name>
    <name type="common">Tanaka's snailfish</name>
    <dbReference type="NCBI Taxonomy" id="230148"/>
    <lineage>
        <taxon>Eukaryota</taxon>
        <taxon>Metazoa</taxon>
        <taxon>Chordata</taxon>
        <taxon>Craniata</taxon>
        <taxon>Vertebrata</taxon>
        <taxon>Euteleostomi</taxon>
        <taxon>Actinopterygii</taxon>
        <taxon>Neopterygii</taxon>
        <taxon>Teleostei</taxon>
        <taxon>Neoteleostei</taxon>
        <taxon>Acanthomorphata</taxon>
        <taxon>Eupercaria</taxon>
        <taxon>Perciformes</taxon>
        <taxon>Cottioidei</taxon>
        <taxon>Cottales</taxon>
        <taxon>Liparidae</taxon>
        <taxon>Liparis</taxon>
    </lineage>
</organism>
<gene>
    <name evidence="2" type="ORF">EYF80_034996</name>
</gene>
<proteinExistence type="predicted"/>
<reference evidence="2 3" key="1">
    <citation type="submission" date="2019-03" db="EMBL/GenBank/DDBJ databases">
        <title>First draft genome of Liparis tanakae, snailfish: a comprehensive survey of snailfish specific genes.</title>
        <authorList>
            <person name="Kim W."/>
            <person name="Song I."/>
            <person name="Jeong J.-H."/>
            <person name="Kim D."/>
            <person name="Kim S."/>
            <person name="Ryu S."/>
            <person name="Song J.Y."/>
            <person name="Lee S.K."/>
        </authorList>
    </citation>
    <scope>NUCLEOTIDE SEQUENCE [LARGE SCALE GENOMIC DNA]</scope>
    <source>
        <tissue evidence="2">Muscle</tissue>
    </source>
</reference>
<dbReference type="OrthoDB" id="8754187at2759"/>
<keyword evidence="3" id="KW-1185">Reference proteome</keyword>
<accession>A0A4Z2GNJ8</accession>
<dbReference type="Proteomes" id="UP000314294">
    <property type="component" value="Unassembled WGS sequence"/>
</dbReference>
<protein>
    <submittedName>
        <fullName evidence="2">Uncharacterized protein</fullName>
    </submittedName>
</protein>
<dbReference type="EMBL" id="SRLO01000474">
    <property type="protein sequence ID" value="TNN54790.1"/>
    <property type="molecule type" value="Genomic_DNA"/>
</dbReference>
<evidence type="ECO:0000256" key="1">
    <source>
        <dbReference type="SAM" id="MobiDB-lite"/>
    </source>
</evidence>
<dbReference type="AlphaFoldDB" id="A0A4Z2GNJ8"/>
<sequence length="156" mass="17640">MSVFKKWTDDEGVKAEEVEVACSSEASGKRDRESTPSKTPRALKKFCPNPSTPTATKTRKSITESTLHSNTSIHWIHHIGVQDRITTYHDTLRYLQKETLRGWTGFVFISERAAVSSQWEPFDVDRSDASETCDCSEKTVPRKFESIKRGPGQEGM</sequence>